<dbReference type="Proteomes" id="UP000186922">
    <property type="component" value="Unassembled WGS sequence"/>
</dbReference>
<keyword evidence="4" id="KW-1015">Disulfide bond</keyword>
<evidence type="ECO:0000256" key="3">
    <source>
        <dbReference type="ARBA" id="ARBA00023128"/>
    </source>
</evidence>
<gene>
    <name evidence="6" type="primary">RvY_07205-1</name>
    <name evidence="6" type="synonym">RvY_07205.1</name>
    <name evidence="6" type="ORF">RvY_07205</name>
</gene>
<dbReference type="PANTHER" id="PTHR22977:SF1">
    <property type="entry name" value="COX ASSEMBLY MITOCHONDRIAL PROTEIN 2 HOMOLOG"/>
    <property type="match status" value="1"/>
</dbReference>
<accession>A0A1D1V4I2</accession>
<evidence type="ECO:0000313" key="6">
    <source>
        <dbReference type="EMBL" id="GAU95615.1"/>
    </source>
</evidence>
<dbReference type="Pfam" id="PF08583">
    <property type="entry name" value="Cmc1"/>
    <property type="match status" value="1"/>
</dbReference>
<reference evidence="6 7" key="1">
    <citation type="journal article" date="2016" name="Nat. Commun.">
        <title>Extremotolerant tardigrade genome and improved radiotolerance of human cultured cells by tardigrade-unique protein.</title>
        <authorList>
            <person name="Hashimoto T."/>
            <person name="Horikawa D.D."/>
            <person name="Saito Y."/>
            <person name="Kuwahara H."/>
            <person name="Kozuka-Hata H."/>
            <person name="Shin-I T."/>
            <person name="Minakuchi Y."/>
            <person name="Ohishi K."/>
            <person name="Motoyama A."/>
            <person name="Aizu T."/>
            <person name="Enomoto A."/>
            <person name="Kondo K."/>
            <person name="Tanaka S."/>
            <person name="Hara Y."/>
            <person name="Koshikawa S."/>
            <person name="Sagara H."/>
            <person name="Miura T."/>
            <person name="Yokobori S."/>
            <person name="Miyagawa K."/>
            <person name="Suzuki Y."/>
            <person name="Kubo T."/>
            <person name="Oyama M."/>
            <person name="Kohara Y."/>
            <person name="Fujiyama A."/>
            <person name="Arakawa K."/>
            <person name="Katayama T."/>
            <person name="Toyoda A."/>
            <person name="Kunieda T."/>
        </authorList>
    </citation>
    <scope>NUCLEOTIDE SEQUENCE [LARGE SCALE GENOMIC DNA]</scope>
    <source>
        <strain evidence="6 7">YOKOZUNA-1</strain>
    </source>
</reference>
<evidence type="ECO:0000256" key="1">
    <source>
        <dbReference type="ARBA" id="ARBA00004173"/>
    </source>
</evidence>
<comment type="caution">
    <text evidence="6">The sequence shown here is derived from an EMBL/GenBank/DDBJ whole genome shotgun (WGS) entry which is preliminary data.</text>
</comment>
<evidence type="ECO:0000256" key="4">
    <source>
        <dbReference type="ARBA" id="ARBA00023157"/>
    </source>
</evidence>
<keyword evidence="3 5" id="KW-0496">Mitochondrion</keyword>
<keyword evidence="7" id="KW-1185">Reference proteome</keyword>
<dbReference type="AlphaFoldDB" id="A0A1D1V4I2"/>
<dbReference type="STRING" id="947166.A0A1D1V4I2"/>
<comment type="subcellular location">
    <subcellularLocation>
        <location evidence="1 5">Mitochondrion</location>
    </subcellularLocation>
</comment>
<dbReference type="PANTHER" id="PTHR22977">
    <property type="entry name" value="COX ASSEMBLY MITOCHONDRIAL PROTEIN"/>
    <property type="match status" value="1"/>
</dbReference>
<evidence type="ECO:0000313" key="7">
    <source>
        <dbReference type="Proteomes" id="UP000186922"/>
    </source>
</evidence>
<name>A0A1D1V4I2_RAMVA</name>
<protein>
    <recommendedName>
        <fullName evidence="5">COX assembly mitochondrial protein</fullName>
    </recommendedName>
</protein>
<organism evidence="6 7">
    <name type="scientific">Ramazzottius varieornatus</name>
    <name type="common">Water bear</name>
    <name type="synonym">Tardigrade</name>
    <dbReference type="NCBI Taxonomy" id="947166"/>
    <lineage>
        <taxon>Eukaryota</taxon>
        <taxon>Metazoa</taxon>
        <taxon>Ecdysozoa</taxon>
        <taxon>Tardigrada</taxon>
        <taxon>Eutardigrada</taxon>
        <taxon>Parachela</taxon>
        <taxon>Hypsibioidea</taxon>
        <taxon>Ramazzottiidae</taxon>
        <taxon>Ramazzottius</taxon>
    </lineage>
</organism>
<sequence>MHSDPSPHLHTEKCNKLVAKLVQCRFEHPYAKFIGYCNDIDFAMTKCFREEKTSKRLENNKRATERLHRVIETRVAKGTEVNAVLKSLPEETTGQTS</sequence>
<dbReference type="OrthoDB" id="532630at2759"/>
<proteinExistence type="inferred from homology"/>
<evidence type="ECO:0000256" key="2">
    <source>
        <dbReference type="ARBA" id="ARBA00007347"/>
    </source>
</evidence>
<dbReference type="GO" id="GO:0005739">
    <property type="term" value="C:mitochondrion"/>
    <property type="evidence" value="ECO:0007669"/>
    <property type="project" value="UniProtKB-SubCell"/>
</dbReference>
<dbReference type="InterPro" id="IPR013892">
    <property type="entry name" value="Cyt_c_biogenesis_Cmc1-like"/>
</dbReference>
<evidence type="ECO:0000256" key="5">
    <source>
        <dbReference type="RuleBase" id="RU364104"/>
    </source>
</evidence>
<dbReference type="EMBL" id="BDGG01000003">
    <property type="protein sequence ID" value="GAU95615.1"/>
    <property type="molecule type" value="Genomic_DNA"/>
</dbReference>
<comment type="similarity">
    <text evidence="2 5">Belongs to the CMC family.</text>
</comment>